<organism evidence="1 2">
    <name type="scientific">Paraburkholderia silvatlantica</name>
    <dbReference type="NCBI Taxonomy" id="321895"/>
    <lineage>
        <taxon>Bacteria</taxon>
        <taxon>Pseudomonadati</taxon>
        <taxon>Pseudomonadota</taxon>
        <taxon>Betaproteobacteria</taxon>
        <taxon>Burkholderiales</taxon>
        <taxon>Burkholderiaceae</taxon>
        <taxon>Paraburkholderia</taxon>
    </lineage>
</organism>
<evidence type="ECO:0000313" key="2">
    <source>
        <dbReference type="Proteomes" id="UP000247772"/>
    </source>
</evidence>
<proteinExistence type="predicted"/>
<protein>
    <submittedName>
        <fullName evidence="1">Uncharacterized protein</fullName>
    </submittedName>
</protein>
<dbReference type="OrthoDB" id="9135780at2"/>
<name>A0A2V4TXF1_9BURK</name>
<reference evidence="1 2" key="1">
    <citation type="submission" date="2018-06" db="EMBL/GenBank/DDBJ databases">
        <title>Genomic Encyclopedia of Type Strains, Phase IV (KMG-V): Genome sequencing to study the core and pangenomes of soil and plant-associated prokaryotes.</title>
        <authorList>
            <person name="Whitman W."/>
        </authorList>
    </citation>
    <scope>NUCLEOTIDE SEQUENCE [LARGE SCALE GENOMIC DNA]</scope>
    <source>
        <strain evidence="1 2">SRCL-318</strain>
    </source>
</reference>
<sequence length="240" mass="26678">MDELIPRALRRNPHLALSALLFFGGILGLAYGVPAIAGALFGAGATMLGGWITLTNTQQASAAEKSRRESDAKRYLTPELFRVITRLLYVHQRAIANYSCAALGHEMPKDEKVDFQPIMPVLYPDAPQFHNLPGDDAVALVELYDSLHVLSGTVTDWYGRPSTLPVQIFHAILHGVDQSLKQAQPCVPRFDIDKLYPPKHASEGTISQRIAVALQHSDKARENHIKHFEEQQKNVQEPKK</sequence>
<dbReference type="Proteomes" id="UP000247772">
    <property type="component" value="Unassembled WGS sequence"/>
</dbReference>
<accession>A0A2V4TXF1</accession>
<dbReference type="EMBL" id="QJSQ01000009">
    <property type="protein sequence ID" value="PYE22863.1"/>
    <property type="molecule type" value="Genomic_DNA"/>
</dbReference>
<evidence type="ECO:0000313" key="1">
    <source>
        <dbReference type="EMBL" id="PYE22863.1"/>
    </source>
</evidence>
<gene>
    <name evidence="1" type="ORF">C7410_109159</name>
</gene>
<comment type="caution">
    <text evidence="1">The sequence shown here is derived from an EMBL/GenBank/DDBJ whole genome shotgun (WGS) entry which is preliminary data.</text>
</comment>
<dbReference type="RefSeq" id="WP_110855284.1">
    <property type="nucleotide sequence ID" value="NZ_QJSQ01000009.1"/>
</dbReference>
<dbReference type="AlphaFoldDB" id="A0A2V4TXF1"/>